<dbReference type="EMBL" id="QUMU01000006">
    <property type="protein sequence ID" value="REG30607.1"/>
    <property type="molecule type" value="Genomic_DNA"/>
</dbReference>
<evidence type="ECO:0000259" key="1">
    <source>
        <dbReference type="Pfam" id="PF18138"/>
    </source>
</evidence>
<evidence type="ECO:0000313" key="2">
    <source>
        <dbReference type="EMBL" id="REG30607.1"/>
    </source>
</evidence>
<proteinExistence type="predicted"/>
<dbReference type="Pfam" id="PF18138">
    <property type="entry name" value="bacHORMA_1"/>
    <property type="match status" value="1"/>
</dbReference>
<dbReference type="RefSeq" id="WP_047853979.1">
    <property type="nucleotide sequence ID" value="NZ_CP011509.1"/>
</dbReference>
<sequence length="180" mass="20355">MSHPPRADVARTFESFRSVLRLICHTTGLNTATCEQTADDVTVLAQEGFLKAVDLQLFDEAGGHKLCAASFTVSEEASGRESHPPGYNLWPHTPRGRLETILTYTSTWMELPPEEKQRFESTLKTSWNPTELDTDHSDMNEVGERLYGSNGYGLHQRVYIAAPISYDEDEDDDHYEDEDE</sequence>
<gene>
    <name evidence="2" type="ORF">ATI61_10676</name>
</gene>
<name>A0ABX9JZY6_9BACT</name>
<comment type="caution">
    <text evidence="2">The sequence shown here is derived from an EMBL/GenBank/DDBJ whole genome shotgun (WGS) entry which is preliminary data.</text>
</comment>
<reference evidence="2 3" key="1">
    <citation type="submission" date="2018-08" db="EMBL/GenBank/DDBJ databases">
        <title>Genomic Encyclopedia of Archaeal and Bacterial Type Strains, Phase II (KMG-II): from individual species to whole genera.</title>
        <authorList>
            <person name="Goeker M."/>
        </authorList>
    </citation>
    <scope>NUCLEOTIDE SEQUENCE [LARGE SCALE GENOMIC DNA]</scope>
    <source>
        <strain evidence="2 3">DSM 2261</strain>
    </source>
</reference>
<organism evidence="2 3">
    <name type="scientific">Archangium gephyra</name>
    <dbReference type="NCBI Taxonomy" id="48"/>
    <lineage>
        <taxon>Bacteria</taxon>
        <taxon>Pseudomonadati</taxon>
        <taxon>Myxococcota</taxon>
        <taxon>Myxococcia</taxon>
        <taxon>Myxococcales</taxon>
        <taxon>Cystobacterineae</taxon>
        <taxon>Archangiaceae</taxon>
        <taxon>Archangium</taxon>
    </lineage>
</organism>
<dbReference type="InterPro" id="IPR041162">
    <property type="entry name" value="Bact_HORMA_1"/>
</dbReference>
<protein>
    <recommendedName>
        <fullName evidence="1">Bacterial HORMA domain-containing protein</fullName>
    </recommendedName>
</protein>
<keyword evidence="3" id="KW-1185">Reference proteome</keyword>
<dbReference type="Proteomes" id="UP000256345">
    <property type="component" value="Unassembled WGS sequence"/>
</dbReference>
<evidence type="ECO:0000313" key="3">
    <source>
        <dbReference type="Proteomes" id="UP000256345"/>
    </source>
</evidence>
<feature type="domain" description="Bacterial HORMA" evidence="1">
    <location>
        <begin position="29"/>
        <end position="157"/>
    </location>
</feature>
<accession>A0ABX9JZY6</accession>